<accession>A0A2A2HP27</accession>
<organism evidence="1 2">
    <name type="scientific">Methanosarcina spelaei</name>
    <dbReference type="NCBI Taxonomy" id="1036679"/>
    <lineage>
        <taxon>Archaea</taxon>
        <taxon>Methanobacteriati</taxon>
        <taxon>Methanobacteriota</taxon>
        <taxon>Stenosarchaea group</taxon>
        <taxon>Methanomicrobia</taxon>
        <taxon>Methanosarcinales</taxon>
        <taxon>Methanosarcinaceae</taxon>
        <taxon>Methanosarcina</taxon>
    </lineage>
</organism>
<gene>
    <name evidence="1" type="ORF">ASJ81_11275</name>
</gene>
<protein>
    <submittedName>
        <fullName evidence="1">Uncharacterized protein</fullName>
    </submittedName>
</protein>
<name>A0A2A2HP27_9EURY</name>
<proteinExistence type="predicted"/>
<dbReference type="EMBL" id="LMVP01000530">
    <property type="protein sequence ID" value="PAV11100.1"/>
    <property type="molecule type" value="Genomic_DNA"/>
</dbReference>
<reference evidence="1 2" key="1">
    <citation type="journal article" date="2017" name="BMC Genomics">
        <title>Genomic analysis of methanogenic archaea reveals a shift towards energy conservation.</title>
        <authorList>
            <person name="Gilmore S.P."/>
            <person name="Henske J.K."/>
            <person name="Sexton J.A."/>
            <person name="Solomon K.V."/>
            <person name="Seppala S."/>
            <person name="Yoo J.I."/>
            <person name="Huyett L.M."/>
            <person name="Pressman A."/>
            <person name="Cogan J.Z."/>
            <person name="Kivenson V."/>
            <person name="Peng X."/>
            <person name="Tan Y."/>
            <person name="Valentine D.L."/>
            <person name="O'Malley M.A."/>
        </authorList>
    </citation>
    <scope>NUCLEOTIDE SEQUENCE [LARGE SCALE GENOMIC DNA]</scope>
    <source>
        <strain evidence="1 2">MC-15</strain>
    </source>
</reference>
<keyword evidence="2" id="KW-1185">Reference proteome</keyword>
<dbReference type="Proteomes" id="UP000218164">
    <property type="component" value="Unassembled WGS sequence"/>
</dbReference>
<sequence>MEILDWAVFQTFNKELKFNVLKRTSINPAFWLVAYKGYISNMLKSEVYRSPLNSVNSNRIMQLN</sequence>
<evidence type="ECO:0000313" key="1">
    <source>
        <dbReference type="EMBL" id="PAV11100.1"/>
    </source>
</evidence>
<evidence type="ECO:0000313" key="2">
    <source>
        <dbReference type="Proteomes" id="UP000218164"/>
    </source>
</evidence>
<dbReference type="AlphaFoldDB" id="A0A2A2HP27"/>
<comment type="caution">
    <text evidence="1">The sequence shown here is derived from an EMBL/GenBank/DDBJ whole genome shotgun (WGS) entry which is preliminary data.</text>
</comment>